<gene>
    <name evidence="2" type="ORF">ADL17_17595</name>
</gene>
<dbReference type="AlphaFoldDB" id="A0A9X0I1B7"/>
<comment type="caution">
    <text evidence="2">The sequence shown here is derived from an EMBL/GenBank/DDBJ whole genome shotgun (WGS) entry which is preliminary data.</text>
</comment>
<name>A0A9X0I1B7_9ACTN</name>
<evidence type="ECO:0000313" key="3">
    <source>
        <dbReference type="Proteomes" id="UP000053246"/>
    </source>
</evidence>
<proteinExistence type="predicted"/>
<evidence type="ECO:0000313" key="2">
    <source>
        <dbReference type="EMBL" id="KUJ44942.1"/>
    </source>
</evidence>
<reference evidence="2 3" key="1">
    <citation type="submission" date="2015-10" db="EMBL/GenBank/DDBJ databases">
        <authorList>
            <person name="Ju K.-S."/>
            <person name="Doroghazi J.R."/>
            <person name="Metcalf W.W."/>
        </authorList>
    </citation>
    <scope>NUCLEOTIDE SEQUENCE [LARGE SCALE GENOMIC DNA]</scope>
    <source>
        <strain evidence="2 3">NRRL B-24793</strain>
    </source>
</reference>
<feature type="compositionally biased region" description="Pro residues" evidence="1">
    <location>
        <begin position="12"/>
        <end position="27"/>
    </location>
</feature>
<accession>A0A9X0I1B7</accession>
<sequence length="206" mass="22173">MGIFRRRRQLPQQPPPDLPYPPPPPTLAPGDLAAARQVVRAFLAGLGDDDRMCTAGTAVVQAGGGVADLDQLMRNVRLIHQTGDLGIDRPWRWLAVVTAEARQLGDLALVADIAHFVHLWDTRLRSRITSGELTMALQTPPQDAVREIYAIVVAALAEVDPDHVVADGTGGITLAALRTGIAHRILDADPPYPAEVSAEARRITPT</sequence>
<evidence type="ECO:0000256" key="1">
    <source>
        <dbReference type="SAM" id="MobiDB-lite"/>
    </source>
</evidence>
<protein>
    <submittedName>
        <fullName evidence="2">Uncharacterized protein</fullName>
    </submittedName>
</protein>
<keyword evidence="3" id="KW-1185">Reference proteome</keyword>
<organism evidence="2 3">
    <name type="scientific">Micromonospora maris</name>
    <dbReference type="NCBI Taxonomy" id="1003110"/>
    <lineage>
        <taxon>Bacteria</taxon>
        <taxon>Bacillati</taxon>
        <taxon>Actinomycetota</taxon>
        <taxon>Actinomycetes</taxon>
        <taxon>Micromonosporales</taxon>
        <taxon>Micromonosporaceae</taxon>
        <taxon>Micromonospora</taxon>
    </lineage>
</organism>
<feature type="region of interest" description="Disordered" evidence="1">
    <location>
        <begin position="1"/>
        <end position="27"/>
    </location>
</feature>
<dbReference type="RefSeq" id="WP_013734234.1">
    <property type="nucleotide sequence ID" value="NZ_LMWI01000002.1"/>
</dbReference>
<dbReference type="Proteomes" id="UP000053246">
    <property type="component" value="Unassembled WGS sequence"/>
</dbReference>
<dbReference type="EMBL" id="LMWI01000002">
    <property type="protein sequence ID" value="KUJ44942.1"/>
    <property type="molecule type" value="Genomic_DNA"/>
</dbReference>